<gene>
    <name evidence="1" type="ORF">CGI_10009163</name>
</gene>
<dbReference type="HOGENOM" id="CLU_694943_0_0_1"/>
<accession>K1R9I2</accession>
<reference evidence="1" key="1">
    <citation type="journal article" date="2012" name="Nature">
        <title>The oyster genome reveals stress adaptation and complexity of shell formation.</title>
        <authorList>
            <person name="Zhang G."/>
            <person name="Fang X."/>
            <person name="Guo X."/>
            <person name="Li L."/>
            <person name="Luo R."/>
            <person name="Xu F."/>
            <person name="Yang P."/>
            <person name="Zhang L."/>
            <person name="Wang X."/>
            <person name="Qi H."/>
            <person name="Xiong Z."/>
            <person name="Que H."/>
            <person name="Xie Y."/>
            <person name="Holland P.W."/>
            <person name="Paps J."/>
            <person name="Zhu Y."/>
            <person name="Wu F."/>
            <person name="Chen Y."/>
            <person name="Wang J."/>
            <person name="Peng C."/>
            <person name="Meng J."/>
            <person name="Yang L."/>
            <person name="Liu J."/>
            <person name="Wen B."/>
            <person name="Zhang N."/>
            <person name="Huang Z."/>
            <person name="Zhu Q."/>
            <person name="Feng Y."/>
            <person name="Mount A."/>
            <person name="Hedgecock D."/>
            <person name="Xu Z."/>
            <person name="Liu Y."/>
            <person name="Domazet-Loso T."/>
            <person name="Du Y."/>
            <person name="Sun X."/>
            <person name="Zhang S."/>
            <person name="Liu B."/>
            <person name="Cheng P."/>
            <person name="Jiang X."/>
            <person name="Li J."/>
            <person name="Fan D."/>
            <person name="Wang W."/>
            <person name="Fu W."/>
            <person name="Wang T."/>
            <person name="Wang B."/>
            <person name="Zhang J."/>
            <person name="Peng Z."/>
            <person name="Li Y."/>
            <person name="Li N."/>
            <person name="Wang J."/>
            <person name="Chen M."/>
            <person name="He Y."/>
            <person name="Tan F."/>
            <person name="Song X."/>
            <person name="Zheng Q."/>
            <person name="Huang R."/>
            <person name="Yang H."/>
            <person name="Du X."/>
            <person name="Chen L."/>
            <person name="Yang M."/>
            <person name="Gaffney P.M."/>
            <person name="Wang S."/>
            <person name="Luo L."/>
            <person name="She Z."/>
            <person name="Ming Y."/>
            <person name="Huang W."/>
            <person name="Zhang S."/>
            <person name="Huang B."/>
            <person name="Zhang Y."/>
            <person name="Qu T."/>
            <person name="Ni P."/>
            <person name="Miao G."/>
            <person name="Wang J."/>
            <person name="Wang Q."/>
            <person name="Steinberg C.E."/>
            <person name="Wang H."/>
            <person name="Li N."/>
            <person name="Qian L."/>
            <person name="Zhang G."/>
            <person name="Li Y."/>
            <person name="Yang H."/>
            <person name="Liu X."/>
            <person name="Wang J."/>
            <person name="Yin Y."/>
            <person name="Wang J."/>
        </authorList>
    </citation>
    <scope>NUCLEOTIDE SEQUENCE [LARGE SCALE GENOMIC DNA]</scope>
    <source>
        <strain evidence="1">05x7-T-G4-1.051#20</strain>
    </source>
</reference>
<dbReference type="AlphaFoldDB" id="K1R9I2"/>
<name>K1R9I2_MAGGI</name>
<dbReference type="EMBL" id="JH815696">
    <property type="protein sequence ID" value="EKC30626.1"/>
    <property type="molecule type" value="Genomic_DNA"/>
</dbReference>
<sequence length="397" mass="44283">MVTYVIQPRLDEVRICRGVPNGCLLHHSAIFEKQIKATKMAALSFQTYIDKENSSSFSSRKANGLRKGLVIMLSREMVLGKNWSHTSIDSDSCQLLLFSNPPEFRKLNRRISKEKWMRVMPIHFSKENIFQGVKSGKGLDENFVTPRKALGNLNKENQGLKAFGLKQNSANPLKPLKLADNTNLVTPRKALGNINKDPRAASIKTPSLKPLNQGSGKPDNFKKLCNKPSNDLGQKPKSAAPQLKLGTFLAPISQQVEDIEHMYIPPPSDAEDDYEDIMPKADRISTYISKLISWRPPCFGDFPFSDEEETLSEEEVLRRREDIAQRLGQNLPSNDLDVQVIADEDFLALEPLEDIPLPSMASISACDSSFPGLDDSVDIVSSMGTLQLCELSPLQKT</sequence>
<dbReference type="InParanoid" id="K1R9I2"/>
<evidence type="ECO:0000313" key="1">
    <source>
        <dbReference type="EMBL" id="EKC30626.1"/>
    </source>
</evidence>
<protein>
    <submittedName>
        <fullName evidence="1">Uncharacterized protein</fullName>
    </submittedName>
</protein>
<proteinExistence type="predicted"/>
<organism evidence="1">
    <name type="scientific">Magallana gigas</name>
    <name type="common">Pacific oyster</name>
    <name type="synonym">Crassostrea gigas</name>
    <dbReference type="NCBI Taxonomy" id="29159"/>
    <lineage>
        <taxon>Eukaryota</taxon>
        <taxon>Metazoa</taxon>
        <taxon>Spiralia</taxon>
        <taxon>Lophotrochozoa</taxon>
        <taxon>Mollusca</taxon>
        <taxon>Bivalvia</taxon>
        <taxon>Autobranchia</taxon>
        <taxon>Pteriomorphia</taxon>
        <taxon>Ostreida</taxon>
        <taxon>Ostreoidea</taxon>
        <taxon>Ostreidae</taxon>
        <taxon>Magallana</taxon>
    </lineage>
</organism>